<dbReference type="EMBL" id="LWMH01000001">
    <property type="protein sequence ID" value="KZS48843.1"/>
    <property type="molecule type" value="Genomic_DNA"/>
</dbReference>
<proteinExistence type="predicted"/>
<gene>
    <name evidence="1" type="ORF">AWU65_24355</name>
</gene>
<keyword evidence="2" id="KW-1185">Reference proteome</keyword>
<evidence type="ECO:0000313" key="2">
    <source>
        <dbReference type="Proteomes" id="UP000076796"/>
    </source>
</evidence>
<dbReference type="Proteomes" id="UP000076796">
    <property type="component" value="Unassembled WGS sequence"/>
</dbReference>
<dbReference type="AlphaFoldDB" id="A0A163M8P2"/>
<evidence type="ECO:0000313" key="1">
    <source>
        <dbReference type="EMBL" id="KZS48843.1"/>
    </source>
</evidence>
<dbReference type="RefSeq" id="WP_063479604.1">
    <property type="nucleotide sequence ID" value="NZ_CP147845.1"/>
</dbReference>
<dbReference type="GeneID" id="97555568"/>
<organism evidence="1 2">
    <name type="scientific">Paenibacillus glucanolyticus</name>
    <dbReference type="NCBI Taxonomy" id="59843"/>
    <lineage>
        <taxon>Bacteria</taxon>
        <taxon>Bacillati</taxon>
        <taxon>Bacillota</taxon>
        <taxon>Bacilli</taxon>
        <taxon>Bacillales</taxon>
        <taxon>Paenibacillaceae</taxon>
        <taxon>Paenibacillus</taxon>
    </lineage>
</organism>
<protein>
    <submittedName>
        <fullName evidence="1">Uncharacterized protein</fullName>
    </submittedName>
</protein>
<comment type="caution">
    <text evidence="1">The sequence shown here is derived from an EMBL/GenBank/DDBJ whole genome shotgun (WGS) entry which is preliminary data.</text>
</comment>
<sequence length="80" mass="8521">MDETIERMMQSGGKIMTQLTEIDEIGMVFCFFGGDGKGISSTLSETCNNGIIGEGRNNATMKSGSMQILLPPKLNNTTAG</sequence>
<name>A0A163M8P2_9BACL</name>
<reference evidence="1" key="1">
    <citation type="journal article" date="2016" name="Genome Announc.">
        <title>Draft genomes of two strains of Paenibacillus glucanolyticus with capability to degrade lignocellulose.</title>
        <authorList>
            <person name="Mathews S.L."/>
            <person name="Pawlak J."/>
            <person name="Grunden A.M."/>
        </authorList>
    </citation>
    <scope>NUCLEOTIDE SEQUENCE [LARGE SCALE GENOMIC DNA]</scope>
    <source>
        <strain evidence="1">SLM1</strain>
    </source>
</reference>
<accession>A0A163M8P2</accession>